<dbReference type="OrthoDB" id="5555669at2"/>
<dbReference type="SUPFAM" id="SSF47384">
    <property type="entry name" value="Homodimeric domain of signal transducing histidine kinase"/>
    <property type="match status" value="1"/>
</dbReference>
<dbReference type="GO" id="GO:0000155">
    <property type="term" value="F:phosphorelay sensor kinase activity"/>
    <property type="evidence" value="ECO:0007669"/>
    <property type="project" value="InterPro"/>
</dbReference>
<protein>
    <recommendedName>
        <fullName evidence="3">histidine kinase</fullName>
        <ecNumber evidence="3">2.7.13.3</ecNumber>
    </recommendedName>
</protein>
<proteinExistence type="predicted"/>
<feature type="coiled-coil region" evidence="14">
    <location>
        <begin position="420"/>
        <end position="447"/>
    </location>
</feature>
<evidence type="ECO:0000256" key="5">
    <source>
        <dbReference type="ARBA" id="ARBA00022679"/>
    </source>
</evidence>
<feature type="domain" description="Response regulatory" evidence="17">
    <location>
        <begin position="698"/>
        <end position="815"/>
    </location>
</feature>
<keyword evidence="9" id="KW-0067">ATP-binding</keyword>
<dbReference type="Gene3D" id="1.10.287.130">
    <property type="match status" value="1"/>
</dbReference>
<dbReference type="InterPro" id="IPR003594">
    <property type="entry name" value="HATPase_dom"/>
</dbReference>
<evidence type="ECO:0000256" key="1">
    <source>
        <dbReference type="ARBA" id="ARBA00000085"/>
    </source>
</evidence>
<feature type="transmembrane region" description="Helical" evidence="15">
    <location>
        <begin position="147"/>
        <end position="169"/>
    </location>
</feature>
<evidence type="ECO:0000313" key="20">
    <source>
        <dbReference type="Proteomes" id="UP000202440"/>
    </source>
</evidence>
<evidence type="ECO:0000256" key="2">
    <source>
        <dbReference type="ARBA" id="ARBA00004370"/>
    </source>
</evidence>
<dbReference type="SUPFAM" id="SSF55874">
    <property type="entry name" value="ATPase domain of HSP90 chaperone/DNA topoisomerase II/histidine kinase"/>
    <property type="match status" value="1"/>
</dbReference>
<evidence type="ECO:0000256" key="15">
    <source>
        <dbReference type="SAM" id="Phobius"/>
    </source>
</evidence>
<comment type="catalytic activity">
    <reaction evidence="1">
        <text>ATP + protein L-histidine = ADP + protein N-phospho-L-histidine.</text>
        <dbReference type="EC" id="2.7.13.3"/>
    </reaction>
</comment>
<evidence type="ECO:0000256" key="9">
    <source>
        <dbReference type="ARBA" id="ARBA00022840"/>
    </source>
</evidence>
<name>A0A222FFC6_9GAMM</name>
<keyword evidence="20" id="KW-1185">Reference proteome</keyword>
<dbReference type="FunFam" id="3.30.565.10:FF:000010">
    <property type="entry name" value="Sensor histidine kinase RcsC"/>
    <property type="match status" value="1"/>
</dbReference>
<feature type="modified residue" description="4-aspartylphosphate" evidence="13">
    <location>
        <position position="747"/>
    </location>
</feature>
<dbReference type="SUPFAM" id="SSF52172">
    <property type="entry name" value="CheY-like"/>
    <property type="match status" value="1"/>
</dbReference>
<comment type="subcellular location">
    <subcellularLocation>
        <location evidence="2">Membrane</location>
    </subcellularLocation>
</comment>
<dbReference type="InterPro" id="IPR011006">
    <property type="entry name" value="CheY-like_superfamily"/>
</dbReference>
<evidence type="ECO:0000256" key="13">
    <source>
        <dbReference type="PROSITE-ProRule" id="PRU00169"/>
    </source>
</evidence>
<dbReference type="SMART" id="SM00387">
    <property type="entry name" value="HATPase_c"/>
    <property type="match status" value="1"/>
</dbReference>
<dbReference type="InterPro" id="IPR001789">
    <property type="entry name" value="Sig_transdc_resp-reg_receiver"/>
</dbReference>
<feature type="domain" description="Histidine kinase" evidence="16">
    <location>
        <begin position="454"/>
        <end position="675"/>
    </location>
</feature>
<dbReference type="SMART" id="SM00091">
    <property type="entry name" value="PAS"/>
    <property type="match status" value="2"/>
</dbReference>
<evidence type="ECO:0000256" key="4">
    <source>
        <dbReference type="ARBA" id="ARBA00022553"/>
    </source>
</evidence>
<evidence type="ECO:0000256" key="8">
    <source>
        <dbReference type="ARBA" id="ARBA00022777"/>
    </source>
</evidence>
<evidence type="ECO:0000256" key="7">
    <source>
        <dbReference type="ARBA" id="ARBA00022741"/>
    </source>
</evidence>
<evidence type="ECO:0000256" key="3">
    <source>
        <dbReference type="ARBA" id="ARBA00012438"/>
    </source>
</evidence>
<dbReference type="CDD" id="cd17546">
    <property type="entry name" value="REC_hyHK_CKI1_RcsC-like"/>
    <property type="match status" value="1"/>
</dbReference>
<evidence type="ECO:0000256" key="10">
    <source>
        <dbReference type="ARBA" id="ARBA00022989"/>
    </source>
</evidence>
<dbReference type="FunFam" id="1.10.287.130:FF:000004">
    <property type="entry name" value="Ethylene receptor 1"/>
    <property type="match status" value="1"/>
</dbReference>
<dbReference type="InterPro" id="IPR036097">
    <property type="entry name" value="HisK_dim/P_sf"/>
</dbReference>
<dbReference type="InterPro" id="IPR004358">
    <property type="entry name" value="Sig_transdc_His_kin-like_C"/>
</dbReference>
<keyword evidence="4 13" id="KW-0597">Phosphoprotein</keyword>
<dbReference type="Gene3D" id="3.40.50.2300">
    <property type="match status" value="1"/>
</dbReference>
<dbReference type="PROSITE" id="PS50112">
    <property type="entry name" value="PAS"/>
    <property type="match status" value="1"/>
</dbReference>
<keyword evidence="6 15" id="KW-0812">Transmembrane</keyword>
<dbReference type="EC" id="2.7.13.3" evidence="3"/>
<dbReference type="GO" id="GO:0005524">
    <property type="term" value="F:ATP binding"/>
    <property type="evidence" value="ECO:0007669"/>
    <property type="project" value="UniProtKB-KW"/>
</dbReference>
<dbReference type="PANTHER" id="PTHR45339">
    <property type="entry name" value="HYBRID SIGNAL TRANSDUCTION HISTIDINE KINASE J"/>
    <property type="match status" value="1"/>
</dbReference>
<dbReference type="InterPro" id="IPR005467">
    <property type="entry name" value="His_kinase_dom"/>
</dbReference>
<sequence>MREGMRRRLSQLWLLALLSATSISILIVMLMLNQQIQQEYQSMALWSEELGNYARRQQAPPATLLQALTNQGYRVQLVRSDNDKVRVWVGNSQSLNLQTARQVLQSGNPEQGYRRIDGDLYLYRTSAVLPDAVVVIYRPMMDLYTGLVTMGISVLVVCIALLLVLFAVFRRLVQPLTQRLHRADLQHSMGWQHMSGIALQLTESHYILDASPRFKELYGAIDGKRFEAYLHQACEQRVQQCLQRALSQQQVIQFDCQLVNDHGEHKVWSLNARPVKHAGRRYLLLNGDDISQRSHSERKLLIEQQRLTTYFNAMQTLLVICDPAGVVLRINDQIRHLLELPDEQVLGRPLFSLLPRSHAERMRQQWQQMVAGEPPNEDLEYPIIAANGKSFLISWRITRVEGDNPNDDDFLLAGVDITVRTAQQQALTDANEKIREALQEAEAANRSKTIFLANMSHEIRTPMNGVLGAAELLQESTLDAEQAGYLDIITKSSHSLISIINDILDLSKIESGNLEIEFNDFNLHDLIQDLYQLFSDSARRKELALTSVYQAELPACWRGDMQRIRQVLTNLISNAIKFTETGQIHIEVSAAVLSETRYQVKMSVTDTGIGIAEDKLEHVFSAFRQADSSTSRRYGGTGLGLTISRRLAVAMQGDILVESKPGEGSKFCLSIPLTVGDARNVVAPSEPRKAQALRFKGQVLLAEDNPVNQKITLKILEKLGFDAEVAENGDIAINALRQRHFDLVLMDINMPVVDGIEATERIRDLGAPRSLVPILALTANAMMEDQERCLAAGMNGFVAKPIKPDRLADAIAKVAPSLRVDE</sequence>
<dbReference type="EMBL" id="CP022530">
    <property type="protein sequence ID" value="ASP37785.1"/>
    <property type="molecule type" value="Genomic_DNA"/>
</dbReference>
<dbReference type="PANTHER" id="PTHR45339:SF1">
    <property type="entry name" value="HYBRID SIGNAL TRANSDUCTION HISTIDINE KINASE J"/>
    <property type="match status" value="1"/>
</dbReference>
<keyword evidence="10 15" id="KW-1133">Transmembrane helix</keyword>
<keyword evidence="11" id="KW-0902">Two-component regulatory system</keyword>
<dbReference type="Gene3D" id="3.30.450.20">
    <property type="entry name" value="PAS domain"/>
    <property type="match status" value="2"/>
</dbReference>
<dbReference type="NCBIfam" id="TIGR00229">
    <property type="entry name" value="sensory_box"/>
    <property type="match status" value="1"/>
</dbReference>
<evidence type="ECO:0000259" key="18">
    <source>
        <dbReference type="PROSITE" id="PS50112"/>
    </source>
</evidence>
<dbReference type="Pfam" id="PF02518">
    <property type="entry name" value="HATPase_c"/>
    <property type="match status" value="1"/>
</dbReference>
<dbReference type="InterPro" id="IPR035965">
    <property type="entry name" value="PAS-like_dom_sf"/>
</dbReference>
<dbReference type="PROSITE" id="PS50109">
    <property type="entry name" value="HIS_KIN"/>
    <property type="match status" value="1"/>
</dbReference>
<dbReference type="SMART" id="SM00388">
    <property type="entry name" value="HisKA"/>
    <property type="match status" value="1"/>
</dbReference>
<evidence type="ECO:0000256" key="6">
    <source>
        <dbReference type="ARBA" id="ARBA00022692"/>
    </source>
</evidence>
<gene>
    <name evidence="19" type="ORF">CHH28_03450</name>
</gene>
<feature type="transmembrane region" description="Helical" evidence="15">
    <location>
        <begin position="12"/>
        <end position="32"/>
    </location>
</feature>
<dbReference type="InterPro" id="IPR000014">
    <property type="entry name" value="PAS"/>
</dbReference>
<dbReference type="PROSITE" id="PS50110">
    <property type="entry name" value="RESPONSE_REGULATORY"/>
    <property type="match status" value="1"/>
</dbReference>
<accession>A0A222FFC6</accession>
<dbReference type="Pfam" id="PF08448">
    <property type="entry name" value="PAS_4"/>
    <property type="match status" value="2"/>
</dbReference>
<dbReference type="SMART" id="SM00448">
    <property type="entry name" value="REC"/>
    <property type="match status" value="1"/>
</dbReference>
<organism evidence="19 20">
    <name type="scientific">Bacterioplanes sanyensis</name>
    <dbReference type="NCBI Taxonomy" id="1249553"/>
    <lineage>
        <taxon>Bacteria</taxon>
        <taxon>Pseudomonadati</taxon>
        <taxon>Pseudomonadota</taxon>
        <taxon>Gammaproteobacteria</taxon>
        <taxon>Oceanospirillales</taxon>
        <taxon>Oceanospirillaceae</taxon>
        <taxon>Bacterioplanes</taxon>
    </lineage>
</organism>
<keyword evidence="7" id="KW-0547">Nucleotide-binding</keyword>
<dbReference type="InterPro" id="IPR003661">
    <property type="entry name" value="HisK_dim/P_dom"/>
</dbReference>
<reference evidence="19 20" key="1">
    <citation type="submission" date="2017-07" db="EMBL/GenBank/DDBJ databases">
        <title>Annotated genome sequence of Bacterioplanes sanyensis isolated from Red Sea.</title>
        <authorList>
            <person name="Rehman Z.U."/>
        </authorList>
    </citation>
    <scope>NUCLEOTIDE SEQUENCE [LARGE SCALE GENOMIC DNA]</scope>
    <source>
        <strain evidence="19 20">NV9</strain>
    </source>
</reference>
<dbReference type="CDD" id="cd00130">
    <property type="entry name" value="PAS"/>
    <property type="match status" value="2"/>
</dbReference>
<dbReference type="InterPro" id="IPR013656">
    <property type="entry name" value="PAS_4"/>
</dbReference>
<evidence type="ECO:0000256" key="12">
    <source>
        <dbReference type="ARBA" id="ARBA00023136"/>
    </source>
</evidence>
<dbReference type="CDD" id="cd16922">
    <property type="entry name" value="HATPase_EvgS-ArcB-TorS-like"/>
    <property type="match status" value="1"/>
</dbReference>
<dbReference type="KEGG" id="bsan:CHH28_03450"/>
<dbReference type="InterPro" id="IPR036890">
    <property type="entry name" value="HATPase_C_sf"/>
</dbReference>
<dbReference type="GO" id="GO:0016020">
    <property type="term" value="C:membrane"/>
    <property type="evidence" value="ECO:0007669"/>
    <property type="project" value="UniProtKB-SubCell"/>
</dbReference>
<evidence type="ECO:0000313" key="19">
    <source>
        <dbReference type="EMBL" id="ASP37785.1"/>
    </source>
</evidence>
<keyword evidence="8" id="KW-0418">Kinase</keyword>
<keyword evidence="14" id="KW-0175">Coiled coil</keyword>
<feature type="domain" description="PAS" evidence="18">
    <location>
        <begin position="303"/>
        <end position="373"/>
    </location>
</feature>
<dbReference type="Pfam" id="PF00512">
    <property type="entry name" value="HisKA"/>
    <property type="match status" value="1"/>
</dbReference>
<dbReference type="PRINTS" id="PR00344">
    <property type="entry name" value="BCTRLSENSOR"/>
</dbReference>
<evidence type="ECO:0000259" key="16">
    <source>
        <dbReference type="PROSITE" id="PS50109"/>
    </source>
</evidence>
<keyword evidence="5" id="KW-0808">Transferase</keyword>
<evidence type="ECO:0000256" key="11">
    <source>
        <dbReference type="ARBA" id="ARBA00023012"/>
    </source>
</evidence>
<dbReference type="Proteomes" id="UP000202440">
    <property type="component" value="Chromosome"/>
</dbReference>
<dbReference type="AlphaFoldDB" id="A0A222FFC6"/>
<evidence type="ECO:0000256" key="14">
    <source>
        <dbReference type="SAM" id="Coils"/>
    </source>
</evidence>
<dbReference type="CDD" id="cd00082">
    <property type="entry name" value="HisKA"/>
    <property type="match status" value="1"/>
</dbReference>
<dbReference type="SUPFAM" id="SSF55785">
    <property type="entry name" value="PYP-like sensor domain (PAS domain)"/>
    <property type="match status" value="2"/>
</dbReference>
<evidence type="ECO:0000259" key="17">
    <source>
        <dbReference type="PROSITE" id="PS50110"/>
    </source>
</evidence>
<keyword evidence="12 15" id="KW-0472">Membrane</keyword>
<dbReference type="Gene3D" id="3.30.565.10">
    <property type="entry name" value="Histidine kinase-like ATPase, C-terminal domain"/>
    <property type="match status" value="1"/>
</dbReference>
<dbReference type="Pfam" id="PF00072">
    <property type="entry name" value="Response_reg"/>
    <property type="match status" value="1"/>
</dbReference>